<organism evidence="1 2">
    <name type="scientific">Hymenobacter mucosus</name>
    <dbReference type="NCBI Taxonomy" id="1411120"/>
    <lineage>
        <taxon>Bacteria</taxon>
        <taxon>Pseudomonadati</taxon>
        <taxon>Bacteroidota</taxon>
        <taxon>Cytophagia</taxon>
        <taxon>Cytophagales</taxon>
        <taxon>Hymenobacteraceae</taxon>
        <taxon>Hymenobacter</taxon>
    </lineage>
</organism>
<name>A0A238ZZZ0_9BACT</name>
<evidence type="ECO:0000313" key="2">
    <source>
        <dbReference type="Proteomes" id="UP000198310"/>
    </source>
</evidence>
<keyword evidence="2" id="KW-1185">Reference proteome</keyword>
<protein>
    <submittedName>
        <fullName evidence="1">Uncharacterized protein</fullName>
    </submittedName>
</protein>
<proteinExistence type="predicted"/>
<accession>A0A238ZZZ0</accession>
<reference evidence="2" key="1">
    <citation type="submission" date="2017-06" db="EMBL/GenBank/DDBJ databases">
        <authorList>
            <person name="Varghese N."/>
            <person name="Submissions S."/>
        </authorList>
    </citation>
    <scope>NUCLEOTIDE SEQUENCE [LARGE SCALE GENOMIC DNA]</scope>
    <source>
        <strain evidence="2">DSM 28041</strain>
    </source>
</reference>
<dbReference type="RefSeq" id="WP_143437198.1">
    <property type="nucleotide sequence ID" value="NZ_FZNS01000010.1"/>
</dbReference>
<sequence>MVVIRHLIYRAMRLSEPLLANSRLVPCLRSDGSWTRGRNGNVLVWMETAAGLSQQVVPGRQLGWQLHLPGRPWLQPPDV</sequence>
<gene>
    <name evidence="1" type="ORF">SAMN06269173_110105</name>
</gene>
<evidence type="ECO:0000313" key="1">
    <source>
        <dbReference type="EMBL" id="SNR88957.1"/>
    </source>
</evidence>
<dbReference type="AlphaFoldDB" id="A0A238ZZZ0"/>
<dbReference type="EMBL" id="FZNS01000010">
    <property type="protein sequence ID" value="SNR88957.1"/>
    <property type="molecule type" value="Genomic_DNA"/>
</dbReference>
<dbReference type="Proteomes" id="UP000198310">
    <property type="component" value="Unassembled WGS sequence"/>
</dbReference>